<dbReference type="Proteomes" id="UP000322499">
    <property type="component" value="Unassembled WGS sequence"/>
</dbReference>
<evidence type="ECO:0000313" key="2">
    <source>
        <dbReference type="Proteomes" id="UP000322499"/>
    </source>
</evidence>
<sequence length="197" mass="20774">MTAPIRDWRYDVELPDGGWVWLPGAGETVAGWAGEVCAALQVGGAAAVALADHLRTFATRLREQAPDLGALWLPDPTAGVLATLRIDRYKLSRSLEELAGDERGAAQRGLAPPEVDLVALPAGPALRVRRVARERRASHGDLLVESVRHLVAPPGVVDADGDPTAVELLVAWTYLAEGDEFADMADSAAGLLAVTTG</sequence>
<evidence type="ECO:0000313" key="1">
    <source>
        <dbReference type="EMBL" id="TYP83649.1"/>
    </source>
</evidence>
<name>A0A5S5CNE5_9ACTN</name>
<dbReference type="EMBL" id="VNHW01000016">
    <property type="protein sequence ID" value="TYP83649.1"/>
    <property type="molecule type" value="Genomic_DNA"/>
</dbReference>
<protein>
    <submittedName>
        <fullName evidence="1">Uncharacterized protein</fullName>
    </submittedName>
</protein>
<proteinExistence type="predicted"/>
<keyword evidence="2" id="KW-1185">Reference proteome</keyword>
<accession>A0A5S5CNE5</accession>
<organism evidence="1 2">
    <name type="scientific">Blastococcus xanthinilyticus</name>
    <dbReference type="NCBI Taxonomy" id="1564164"/>
    <lineage>
        <taxon>Bacteria</taxon>
        <taxon>Bacillati</taxon>
        <taxon>Actinomycetota</taxon>
        <taxon>Actinomycetes</taxon>
        <taxon>Geodermatophilales</taxon>
        <taxon>Geodermatophilaceae</taxon>
        <taxon>Blastococcus</taxon>
    </lineage>
</organism>
<gene>
    <name evidence="1" type="ORF">BD833_1167</name>
</gene>
<reference evidence="1 2" key="1">
    <citation type="submission" date="2019-07" db="EMBL/GenBank/DDBJ databases">
        <title>Genomic Encyclopedia of Archaeal and Bacterial Type Strains, Phase II (KMG-II): from individual species to whole genera.</title>
        <authorList>
            <person name="Goeker M."/>
        </authorList>
    </citation>
    <scope>NUCLEOTIDE SEQUENCE [LARGE SCALE GENOMIC DNA]</scope>
    <source>
        <strain evidence="1 2">DSM 46842</strain>
    </source>
</reference>
<dbReference type="AlphaFoldDB" id="A0A5S5CNE5"/>
<dbReference type="RefSeq" id="WP_166534792.1">
    <property type="nucleotide sequence ID" value="NZ_VNHW01000016.1"/>
</dbReference>
<comment type="caution">
    <text evidence="1">The sequence shown here is derived from an EMBL/GenBank/DDBJ whole genome shotgun (WGS) entry which is preliminary data.</text>
</comment>